<dbReference type="RefSeq" id="WP_043574550.1">
    <property type="nucleotide sequence ID" value="NZ_CP142381.1"/>
</dbReference>
<accession>A0ABS7FAI3</accession>
<sequence length="149" mass="16756">MKGVWMGGLAALSLLSGWSRAEDGAAAASAPRVQLECLPAADAAGGWQDWLATRLSLRGLEVGAPPLWRLCFTEEVERQWVERPVDWRYDGYWGQPPYRLESWPALALTVKNADGAVLWQGRERLGEGENRRQQLEQAARRLLERMPMP</sequence>
<feature type="chain" id="PRO_5046386764" description="DUF4136 domain-containing protein" evidence="1">
    <location>
        <begin position="22"/>
        <end position="149"/>
    </location>
</feature>
<gene>
    <name evidence="2" type="ORF">KIF53_05535</name>
</gene>
<reference evidence="2 3" key="1">
    <citation type="submission" date="2021-05" db="EMBL/GenBank/DDBJ databases">
        <title>Draft Whole Genome Sequencing Of Biosensor Chromobacterium violaceum Strain CV026 Reveals A Regulatory RNA In Chromobacterium violaceum Phenotype Regulatory Network.</title>
        <authorList>
            <person name="Hong K.W."/>
            <person name="Chan K.G."/>
            <person name="Chang C.-Y."/>
        </authorList>
    </citation>
    <scope>NUCLEOTIDE SEQUENCE [LARGE SCALE GENOMIC DNA]</scope>
    <source>
        <strain evidence="2 3">ATCC 31532</strain>
    </source>
</reference>
<dbReference type="GeneID" id="89685057"/>
<evidence type="ECO:0000313" key="2">
    <source>
        <dbReference type="EMBL" id="MBW8287089.1"/>
    </source>
</evidence>
<dbReference type="EMBL" id="JAHDTB010000003">
    <property type="protein sequence ID" value="MBW8287089.1"/>
    <property type="molecule type" value="Genomic_DNA"/>
</dbReference>
<proteinExistence type="predicted"/>
<comment type="caution">
    <text evidence="2">The sequence shown here is derived from an EMBL/GenBank/DDBJ whole genome shotgun (WGS) entry which is preliminary data.</text>
</comment>
<keyword evidence="1" id="KW-0732">Signal</keyword>
<evidence type="ECO:0000256" key="1">
    <source>
        <dbReference type="SAM" id="SignalP"/>
    </source>
</evidence>
<protein>
    <recommendedName>
        <fullName evidence="4">DUF4136 domain-containing protein</fullName>
    </recommendedName>
</protein>
<dbReference type="Proteomes" id="UP000711178">
    <property type="component" value="Unassembled WGS sequence"/>
</dbReference>
<feature type="signal peptide" evidence="1">
    <location>
        <begin position="1"/>
        <end position="21"/>
    </location>
</feature>
<name>A0ABS7FAI3_9NEIS</name>
<evidence type="ECO:0000313" key="3">
    <source>
        <dbReference type="Proteomes" id="UP000711178"/>
    </source>
</evidence>
<keyword evidence="3" id="KW-1185">Reference proteome</keyword>
<evidence type="ECO:0008006" key="4">
    <source>
        <dbReference type="Google" id="ProtNLM"/>
    </source>
</evidence>
<organism evidence="2 3">
    <name type="scientific">Chromobacterium subtsugae</name>
    <dbReference type="NCBI Taxonomy" id="251747"/>
    <lineage>
        <taxon>Bacteria</taxon>
        <taxon>Pseudomonadati</taxon>
        <taxon>Pseudomonadota</taxon>
        <taxon>Betaproteobacteria</taxon>
        <taxon>Neisseriales</taxon>
        <taxon>Chromobacteriaceae</taxon>
        <taxon>Chromobacterium</taxon>
    </lineage>
</organism>